<proteinExistence type="inferred from homology"/>
<organism evidence="6 7">
    <name type="scientific">Labedaea rhizosphaerae</name>
    <dbReference type="NCBI Taxonomy" id="598644"/>
    <lineage>
        <taxon>Bacteria</taxon>
        <taxon>Bacillati</taxon>
        <taxon>Actinomycetota</taxon>
        <taxon>Actinomycetes</taxon>
        <taxon>Pseudonocardiales</taxon>
        <taxon>Pseudonocardiaceae</taxon>
        <taxon>Labedaea</taxon>
    </lineage>
</organism>
<keyword evidence="3" id="KW-0963">Cytoplasm</keyword>
<dbReference type="PROSITE" id="PS50194">
    <property type="entry name" value="FILAMIN_REPEAT"/>
    <property type="match status" value="1"/>
</dbReference>
<dbReference type="Proteomes" id="UP000295444">
    <property type="component" value="Unassembled WGS sequence"/>
</dbReference>
<keyword evidence="4" id="KW-0143">Chaperone</keyword>
<dbReference type="OrthoDB" id="4561761at2"/>
<evidence type="ECO:0000256" key="1">
    <source>
        <dbReference type="ARBA" id="ARBA00004496"/>
    </source>
</evidence>
<dbReference type="InterPro" id="IPR025734">
    <property type="entry name" value="EspG"/>
</dbReference>
<comment type="similarity">
    <text evidence="2">Belongs to the EspG family.</text>
</comment>
<feature type="region of interest" description="Disordered" evidence="5">
    <location>
        <begin position="151"/>
        <end position="180"/>
    </location>
</feature>
<evidence type="ECO:0000256" key="5">
    <source>
        <dbReference type="SAM" id="MobiDB-lite"/>
    </source>
</evidence>
<evidence type="ECO:0000256" key="4">
    <source>
        <dbReference type="ARBA" id="ARBA00023186"/>
    </source>
</evidence>
<dbReference type="EMBL" id="SNXZ01000001">
    <property type="protein sequence ID" value="TDQ04270.1"/>
    <property type="molecule type" value="Genomic_DNA"/>
</dbReference>
<dbReference type="AlphaFoldDB" id="A0A4R6SL30"/>
<evidence type="ECO:0000256" key="2">
    <source>
        <dbReference type="ARBA" id="ARBA00006411"/>
    </source>
</evidence>
<dbReference type="RefSeq" id="WP_133847201.1">
    <property type="nucleotide sequence ID" value="NZ_SNXZ01000001.1"/>
</dbReference>
<protein>
    <submittedName>
        <fullName evidence="6">ESAT-6 protein secretion system EspG family protein</fullName>
    </submittedName>
</protein>
<accession>A0A4R6SL30</accession>
<dbReference type="InterPro" id="IPR017868">
    <property type="entry name" value="Filamin/ABP280_repeat-like"/>
</dbReference>
<comment type="subcellular location">
    <subcellularLocation>
        <location evidence="1">Cytoplasm</location>
    </subcellularLocation>
</comment>
<keyword evidence="7" id="KW-1185">Reference proteome</keyword>
<sequence>MAQALAWQLNPVQLDQVWESLELGDYPFPFEVASFGSTDVGRSQLRRRVRDELTASGLLRRDRLDADLEWALRLIAGPEVSVDSIWLADGDSPHGDSPHGYSPHRALVARAANRAVLAVQQPGPVEHEGGDLSLREVAPDNLVAPLITTLPAQRPGTKQGGTAPVPQQPPKPSAQESAQQGGLMRVANYGRDRDLRALDDLLGAEHAAIGQIGVTVREPSGRKRHTNAVTWFDNADDGRYLVVTAPGQDGREWVTVTPADAHALGSRVEDTVRRSLTTR</sequence>
<comment type="caution">
    <text evidence="6">The sequence shown here is derived from an EMBL/GenBank/DDBJ whole genome shotgun (WGS) entry which is preliminary data.</text>
</comment>
<evidence type="ECO:0000256" key="3">
    <source>
        <dbReference type="ARBA" id="ARBA00022490"/>
    </source>
</evidence>
<evidence type="ECO:0000313" key="7">
    <source>
        <dbReference type="Proteomes" id="UP000295444"/>
    </source>
</evidence>
<dbReference type="Pfam" id="PF14011">
    <property type="entry name" value="ESX-1_EspG"/>
    <property type="match status" value="1"/>
</dbReference>
<name>A0A4R6SL30_LABRH</name>
<gene>
    <name evidence="6" type="ORF">EV186_101213</name>
</gene>
<reference evidence="6 7" key="1">
    <citation type="submission" date="2019-03" db="EMBL/GenBank/DDBJ databases">
        <title>Genomic Encyclopedia of Type Strains, Phase IV (KMG-IV): sequencing the most valuable type-strain genomes for metagenomic binning, comparative biology and taxonomic classification.</title>
        <authorList>
            <person name="Goeker M."/>
        </authorList>
    </citation>
    <scope>NUCLEOTIDE SEQUENCE [LARGE SCALE GENOMIC DNA]</scope>
    <source>
        <strain evidence="6 7">DSM 45361</strain>
    </source>
</reference>
<evidence type="ECO:0000313" key="6">
    <source>
        <dbReference type="EMBL" id="TDQ04270.1"/>
    </source>
</evidence>